<dbReference type="Pfam" id="PF09335">
    <property type="entry name" value="VTT_dom"/>
    <property type="match status" value="1"/>
</dbReference>
<feature type="transmembrane region" description="Helical" evidence="10">
    <location>
        <begin position="233"/>
        <end position="258"/>
    </location>
</feature>
<evidence type="ECO:0000256" key="1">
    <source>
        <dbReference type="ARBA" id="ARBA00002978"/>
    </source>
</evidence>
<feature type="transmembrane region" description="Helical" evidence="10">
    <location>
        <begin position="147"/>
        <end position="167"/>
    </location>
</feature>
<reference evidence="12" key="1">
    <citation type="submission" date="2022-08" db="EMBL/GenBank/DDBJ databases">
        <authorList>
            <consortium name="DOE Joint Genome Institute"/>
            <person name="Min B."/>
            <person name="Riley R."/>
            <person name="Sierra-Patev S."/>
            <person name="Naranjo-Ortiz M."/>
            <person name="Looney B."/>
            <person name="Konkel Z."/>
            <person name="Slot J.C."/>
            <person name="Sakamoto Y."/>
            <person name="Steenwyk J.L."/>
            <person name="Rokas A."/>
            <person name="Carro J."/>
            <person name="Camarero S."/>
            <person name="Ferreira P."/>
            <person name="Molpeceres G."/>
            <person name="Ruiz-Duenas F.J."/>
            <person name="Serrano A."/>
            <person name="Henrissat B."/>
            <person name="Drula E."/>
            <person name="Hughes K.W."/>
            <person name="Mata J.L."/>
            <person name="Ishikawa N.K."/>
            <person name="Vargas-Isla R."/>
            <person name="Ushijima S."/>
            <person name="Smith C.A."/>
            <person name="Ahrendt S."/>
            <person name="Andreopoulos W."/>
            <person name="He G."/>
            <person name="Labutti K."/>
            <person name="Lipzen A."/>
            <person name="Ng V."/>
            <person name="Sandor L."/>
            <person name="Barry K."/>
            <person name="Martinez A.T."/>
            <person name="Xiao Y."/>
            <person name="Gibbons J.G."/>
            <person name="Terashima K."/>
            <person name="Hibbett D.S."/>
            <person name="Grigoriev I.V."/>
        </authorList>
    </citation>
    <scope>NUCLEOTIDE SEQUENCE</scope>
    <source>
        <strain evidence="12">TFB10827</strain>
    </source>
</reference>
<feature type="transmembrane region" description="Helical" evidence="10">
    <location>
        <begin position="270"/>
        <end position="290"/>
    </location>
</feature>
<comment type="subcellular location">
    <subcellularLocation>
        <location evidence="2">Golgi apparatus membrane</location>
        <topology evidence="2">Multi-pass membrane protein</topology>
    </subcellularLocation>
</comment>
<dbReference type="PANTHER" id="PTHR47549">
    <property type="entry name" value="GOLGI APPARATUS MEMBRANE PROTEIN TVP38-RELATED"/>
    <property type="match status" value="1"/>
</dbReference>
<keyword evidence="8" id="KW-0333">Golgi apparatus</keyword>
<evidence type="ECO:0000256" key="9">
    <source>
        <dbReference type="ARBA" id="ARBA00023136"/>
    </source>
</evidence>
<feature type="domain" description="VTT" evidence="11">
    <location>
        <begin position="128"/>
        <end position="255"/>
    </location>
</feature>
<feature type="transmembrane region" description="Helical" evidence="10">
    <location>
        <begin position="108"/>
        <end position="126"/>
    </location>
</feature>
<dbReference type="PANTHER" id="PTHR47549:SF2">
    <property type="entry name" value="GOLGI APPARATUS MEMBRANE PROTEIN TVP38"/>
    <property type="match status" value="1"/>
</dbReference>
<accession>A0ABQ8Q8T5</accession>
<evidence type="ECO:0000256" key="6">
    <source>
        <dbReference type="ARBA" id="ARBA00022692"/>
    </source>
</evidence>
<dbReference type="InterPro" id="IPR051076">
    <property type="entry name" value="Golgi_membrane_TVP38/TMEM64"/>
</dbReference>
<dbReference type="EMBL" id="MU790680">
    <property type="protein sequence ID" value="KAJ3994869.1"/>
    <property type="molecule type" value="Genomic_DNA"/>
</dbReference>
<comment type="function">
    <text evidence="1">Golgi membrane protein involved in vesicular trafficking and spindle migration.</text>
</comment>
<comment type="similarity">
    <text evidence="3">Belongs to the TVP38/TMEM64 family.</text>
</comment>
<proteinExistence type="inferred from homology"/>
<evidence type="ECO:0000256" key="8">
    <source>
        <dbReference type="ARBA" id="ARBA00023034"/>
    </source>
</evidence>
<dbReference type="InterPro" id="IPR032816">
    <property type="entry name" value="VTT_dom"/>
</dbReference>
<evidence type="ECO:0000256" key="7">
    <source>
        <dbReference type="ARBA" id="ARBA00022989"/>
    </source>
</evidence>
<keyword evidence="13" id="KW-1185">Reference proteome</keyword>
<evidence type="ECO:0000256" key="10">
    <source>
        <dbReference type="SAM" id="Phobius"/>
    </source>
</evidence>
<evidence type="ECO:0000256" key="4">
    <source>
        <dbReference type="ARBA" id="ARBA00013533"/>
    </source>
</evidence>
<protein>
    <recommendedName>
        <fullName evidence="4">Golgi apparatus membrane protein TVP38</fullName>
    </recommendedName>
    <alternativeName>
        <fullName evidence="5">Golgi apparatus membrane protein tvp38</fullName>
    </alternativeName>
</protein>
<dbReference type="Proteomes" id="UP001163828">
    <property type="component" value="Unassembled WGS sequence"/>
</dbReference>
<keyword evidence="7 10" id="KW-1133">Transmembrane helix</keyword>
<evidence type="ECO:0000313" key="13">
    <source>
        <dbReference type="Proteomes" id="UP001163828"/>
    </source>
</evidence>
<evidence type="ECO:0000259" key="11">
    <source>
        <dbReference type="Pfam" id="PF09335"/>
    </source>
</evidence>
<comment type="caution">
    <text evidence="12">The sequence shown here is derived from an EMBL/GenBank/DDBJ whole genome shotgun (WGS) entry which is preliminary data.</text>
</comment>
<keyword evidence="6 10" id="KW-0812">Transmembrane</keyword>
<name>A0ABQ8Q8T5_9AGAR</name>
<evidence type="ECO:0000256" key="3">
    <source>
        <dbReference type="ARBA" id="ARBA00008640"/>
    </source>
</evidence>
<organism evidence="12 13">
    <name type="scientific">Lentinula boryana</name>
    <dbReference type="NCBI Taxonomy" id="40481"/>
    <lineage>
        <taxon>Eukaryota</taxon>
        <taxon>Fungi</taxon>
        <taxon>Dikarya</taxon>
        <taxon>Basidiomycota</taxon>
        <taxon>Agaricomycotina</taxon>
        <taxon>Agaricomycetes</taxon>
        <taxon>Agaricomycetidae</taxon>
        <taxon>Agaricales</taxon>
        <taxon>Marasmiineae</taxon>
        <taxon>Omphalotaceae</taxon>
        <taxon>Lentinula</taxon>
    </lineage>
</organism>
<feature type="transmembrane region" description="Helical" evidence="10">
    <location>
        <begin position="68"/>
        <end position="88"/>
    </location>
</feature>
<keyword evidence="9 10" id="KW-0472">Membrane</keyword>
<evidence type="ECO:0000256" key="5">
    <source>
        <dbReference type="ARBA" id="ARBA00020673"/>
    </source>
</evidence>
<sequence>MYQTQHIQQPAPMYSYNQSVPLYPPRDRLRTPSPTPSEERALASTGEGVGLLDISSFKSKEFWSSPKGIIYGIGILVIAALVISFAIFHKKIVIGLEPVTNWCKSQTVGWLIPVGILVVISFPPLFGHELVGILCGVTWGIGEGFGIMALGSLLGEIINYLYGLFFFYDNDHLLIGTILPSVFKFCCTSRARKLEKKKIMYACFSRVIQDGGFKVILAARYSLIPAHSSGMKFYIFLAAAVLSLPKQLVTVYIGVLMAASVNGTDKKDRIASILVSVVCFIITSFAFKIIRQEMNKVKPEVIYERRKARQVENSSTTSV</sequence>
<evidence type="ECO:0000256" key="2">
    <source>
        <dbReference type="ARBA" id="ARBA00004653"/>
    </source>
</evidence>
<evidence type="ECO:0000313" key="12">
    <source>
        <dbReference type="EMBL" id="KAJ3994869.1"/>
    </source>
</evidence>
<gene>
    <name evidence="12" type="ORF">F5050DRAFT_1713355</name>
</gene>